<organism evidence="3 4">
    <name type="scientific">Phocoenobacter skyensis</name>
    <dbReference type="NCBI Taxonomy" id="97481"/>
    <lineage>
        <taxon>Bacteria</taxon>
        <taxon>Pseudomonadati</taxon>
        <taxon>Pseudomonadota</taxon>
        <taxon>Gammaproteobacteria</taxon>
        <taxon>Pasteurellales</taxon>
        <taxon>Pasteurellaceae</taxon>
        <taxon>Phocoenobacter</taxon>
    </lineage>
</organism>
<reference evidence="4" key="2">
    <citation type="submission" date="2016-10" db="EMBL/GenBank/DDBJ databases">
        <authorList>
            <person name="Varghese N."/>
            <person name="Submissions S."/>
        </authorList>
    </citation>
    <scope>NUCLEOTIDE SEQUENCE [LARGE SCALE GENOMIC DNA]</scope>
    <source>
        <strain evidence="4">DSM 24204</strain>
    </source>
</reference>
<keyword evidence="5" id="KW-1185">Reference proteome</keyword>
<evidence type="ECO:0000313" key="2">
    <source>
        <dbReference type="EMBL" id="MDP8084637.1"/>
    </source>
</evidence>
<evidence type="ECO:0000313" key="4">
    <source>
        <dbReference type="Proteomes" id="UP000198883"/>
    </source>
</evidence>
<proteinExistence type="predicted"/>
<accession>A0A1H7TX06</accession>
<reference evidence="2 5" key="3">
    <citation type="journal article" date="2023" name="Front. Microbiol.">
        <title>Phylogeography and host specificity of Pasteurellaceae pathogenic to sea-farmed fish in the north-east Atlantic.</title>
        <authorList>
            <person name="Gulla S."/>
            <person name="Colquhoun D.J."/>
            <person name="Olsen A.B."/>
            <person name="Spilsberg B."/>
            <person name="Lagesen K."/>
            <person name="Aakesson C.P."/>
            <person name="Strom S."/>
            <person name="Manji F."/>
            <person name="Birkbeck T.H."/>
            <person name="Nilsen H.K."/>
        </authorList>
    </citation>
    <scope>NUCLEOTIDE SEQUENCE [LARGE SCALE GENOMIC DNA]</scope>
    <source>
        <strain evidence="2 5">VIO11850</strain>
    </source>
</reference>
<dbReference type="EMBL" id="FOBN01000001">
    <property type="protein sequence ID" value="SEL89193.1"/>
    <property type="molecule type" value="Genomic_DNA"/>
</dbReference>
<evidence type="ECO:0000313" key="3">
    <source>
        <dbReference type="EMBL" id="SEL89193.1"/>
    </source>
</evidence>
<dbReference type="EMBL" id="JASAVS010000002">
    <property type="protein sequence ID" value="MDP8084637.1"/>
    <property type="molecule type" value="Genomic_DNA"/>
</dbReference>
<evidence type="ECO:0000256" key="1">
    <source>
        <dbReference type="SAM" id="MobiDB-lite"/>
    </source>
</evidence>
<protein>
    <submittedName>
        <fullName evidence="3">Uncharacterized protein</fullName>
    </submittedName>
</protein>
<dbReference type="GeneID" id="83544802"/>
<dbReference type="Proteomes" id="UP000198883">
    <property type="component" value="Unassembled WGS sequence"/>
</dbReference>
<gene>
    <name evidence="2" type="ORF">QJT92_01645</name>
    <name evidence="3" type="ORF">SAMN05444853_10151</name>
</gene>
<dbReference type="RefSeq" id="WP_090919314.1">
    <property type="nucleotide sequence ID" value="NZ_CP016180.1"/>
</dbReference>
<reference evidence="3" key="1">
    <citation type="submission" date="2016-10" db="EMBL/GenBank/DDBJ databases">
        <authorList>
            <person name="de Groot N.N."/>
        </authorList>
    </citation>
    <scope>NUCLEOTIDE SEQUENCE [LARGE SCALE GENOMIC DNA]</scope>
    <source>
        <strain evidence="3">DSM 24204</strain>
    </source>
</reference>
<sequence>MNILDYVDVDLLQNANKVYFKPYIPMPKMKNVINSFGFEIEPDDIEILIDNTVFGSAKEGIVITNEMLFCKELLKDPFIISLSNIESITVKKNTLSNSLILNDKKSIIDLSQPEYNDLELLFGGINIYLKEINEFNVVDEDEDEVIDERKEWLKEIIENEHLSSQELEDEIEQEDPPKENQNVRQRSFLGKITDGVSKMAKAGSCLVGWHAGEWSHQEGKPLCYVEKTCPRCNKYVTGIHHNYSEWEYTYYGRCDARRQCSHCKHDEFKVVHSHEKIGKDSSNCRIIYRCRRCDDEYLGSAEHDWITLFDNELTVNTSEGRKRKCRNCGTFG</sequence>
<dbReference type="Proteomes" id="UP001224812">
    <property type="component" value="Unassembled WGS sequence"/>
</dbReference>
<evidence type="ECO:0000313" key="5">
    <source>
        <dbReference type="Proteomes" id="UP001224812"/>
    </source>
</evidence>
<dbReference type="AlphaFoldDB" id="A0A1H7TX06"/>
<dbReference type="STRING" id="97481.SAMN05444853_10151"/>
<feature type="region of interest" description="Disordered" evidence="1">
    <location>
        <begin position="164"/>
        <end position="185"/>
    </location>
</feature>
<name>A0A1H7TX06_9PAST</name>
<dbReference type="OrthoDB" id="7011389at2"/>